<feature type="binding site" evidence="4">
    <location>
        <position position="216"/>
    </location>
    <ligand>
        <name>S-adenosyl-L-methionine</name>
        <dbReference type="ChEBI" id="CHEBI:59789"/>
    </ligand>
</feature>
<comment type="similarity">
    <text evidence="4">Belongs to the class I-like SAM-binding methyltransferase superfamily. RNA M5U methyltransferase family.</text>
</comment>
<dbReference type="EMBL" id="JAAITA010000027">
    <property type="protein sequence ID" value="NSJ87242.1"/>
    <property type="molecule type" value="Genomic_DNA"/>
</dbReference>
<dbReference type="InterPro" id="IPR010280">
    <property type="entry name" value="U5_MeTrfase_fam"/>
</dbReference>
<feature type="active site" evidence="5">
    <location>
        <position position="341"/>
    </location>
</feature>
<dbReference type="EC" id="2.1.1.190" evidence="6"/>
<feature type="active site" description="Nucleophile" evidence="4">
    <location>
        <position position="341"/>
    </location>
</feature>
<feature type="binding site" evidence="4">
    <location>
        <position position="266"/>
    </location>
    <ligand>
        <name>S-adenosyl-L-methionine</name>
        <dbReference type="ChEBI" id="CHEBI:59789"/>
    </ligand>
</feature>
<accession>A0ABX2I9R0</accession>
<keyword evidence="2 4" id="KW-0808">Transferase</keyword>
<dbReference type="Gene3D" id="2.40.50.1070">
    <property type="match status" value="1"/>
</dbReference>
<dbReference type="Proteomes" id="UP000822142">
    <property type="component" value="Unassembled WGS sequence"/>
</dbReference>
<keyword evidence="7" id="KW-1185">Reference proteome</keyword>
<organism evidence="6 7">
    <name type="scientific">Blautia hansenii</name>
    <name type="common">Ruminococcus hansenii</name>
    <dbReference type="NCBI Taxonomy" id="1322"/>
    <lineage>
        <taxon>Bacteria</taxon>
        <taxon>Bacillati</taxon>
        <taxon>Bacillota</taxon>
        <taxon>Clostridia</taxon>
        <taxon>Lachnospirales</taxon>
        <taxon>Lachnospiraceae</taxon>
        <taxon>Blautia</taxon>
    </lineage>
</organism>
<dbReference type="GO" id="GO:0008168">
    <property type="term" value="F:methyltransferase activity"/>
    <property type="evidence" value="ECO:0007669"/>
    <property type="project" value="UniProtKB-KW"/>
</dbReference>
<dbReference type="PANTHER" id="PTHR11061:SF30">
    <property type="entry name" value="TRNA (URACIL(54)-C(5))-METHYLTRANSFERASE"/>
    <property type="match status" value="1"/>
</dbReference>
<evidence type="ECO:0000256" key="3">
    <source>
        <dbReference type="ARBA" id="ARBA00022691"/>
    </source>
</evidence>
<feature type="binding site" evidence="4">
    <location>
        <position position="245"/>
    </location>
    <ligand>
        <name>S-adenosyl-L-methionine</name>
        <dbReference type="ChEBI" id="CHEBI:59789"/>
    </ligand>
</feature>
<dbReference type="PROSITE" id="PS51687">
    <property type="entry name" value="SAM_MT_RNA_M5U"/>
    <property type="match status" value="1"/>
</dbReference>
<dbReference type="CDD" id="cd02440">
    <property type="entry name" value="AdoMet_MTases"/>
    <property type="match status" value="1"/>
</dbReference>
<gene>
    <name evidence="6" type="primary">rlmD</name>
    <name evidence="6" type="ORF">G5A70_13920</name>
</gene>
<evidence type="ECO:0000256" key="4">
    <source>
        <dbReference type="PROSITE-ProRule" id="PRU01024"/>
    </source>
</evidence>
<keyword evidence="1 4" id="KW-0489">Methyltransferase</keyword>
<evidence type="ECO:0000256" key="5">
    <source>
        <dbReference type="PROSITE-ProRule" id="PRU10015"/>
    </source>
</evidence>
<evidence type="ECO:0000256" key="2">
    <source>
        <dbReference type="ARBA" id="ARBA00022679"/>
    </source>
</evidence>
<dbReference type="NCBIfam" id="TIGR00479">
    <property type="entry name" value="rumA"/>
    <property type="match status" value="1"/>
</dbReference>
<dbReference type="InterPro" id="IPR030390">
    <property type="entry name" value="MeTrfase_TrmA_AS"/>
</dbReference>
<dbReference type="InterPro" id="IPR029063">
    <property type="entry name" value="SAM-dependent_MTases_sf"/>
</dbReference>
<dbReference type="Gene3D" id="3.40.50.150">
    <property type="entry name" value="Vaccinia Virus protein VP39"/>
    <property type="match status" value="1"/>
</dbReference>
<proteinExistence type="inferred from homology"/>
<dbReference type="SUPFAM" id="SSF53335">
    <property type="entry name" value="S-adenosyl-L-methionine-dependent methyltransferases"/>
    <property type="match status" value="1"/>
</dbReference>
<dbReference type="PROSITE" id="PS01230">
    <property type="entry name" value="TRMA_1"/>
    <property type="match status" value="1"/>
</dbReference>
<keyword evidence="3 4" id="KW-0949">S-adenosyl-L-methionine</keyword>
<dbReference type="RefSeq" id="WP_173750130.1">
    <property type="nucleotide sequence ID" value="NZ_JAAITA010000027.1"/>
</dbReference>
<comment type="caution">
    <text evidence="6">The sequence shown here is derived from an EMBL/GenBank/DDBJ whole genome shotgun (WGS) entry which is preliminary data.</text>
</comment>
<dbReference type="Pfam" id="PF05958">
    <property type="entry name" value="tRNA_U5-meth_tr"/>
    <property type="match status" value="1"/>
</dbReference>
<sequence length="389" mass="43723">MEEQKRSCELEKMGCGGCSMLSLSYEKQLKKKQKRLEKLLGKFGKVQPVIGMENPWHYRNKVISTFTRGEGKRLQSGIYAQGTHRVIPVERCFLHQPALDKAVEAVRKAAADCKYQPYDEDRRTGLIRHVLVRHSLTTDEVMAVLVTASPILPGSKAFVKKIREFCPNITTIVQNINPRSTSAVLGDKEKILYGKGYITDSLCGVKFRIAPSSFYQVNPKQTEILYQKAIEAAGLNGKQTVLDAYCGVGTIGLTAAKHAKSVLGVELNQSAVRCAVENAKENHLGNARFLCGDATRFIQKLATRGEHMDVVFMDPPRAGSTPEFLQAVSRMRPKKLVYISCNPETLQRDLEILVKQRWKVEWIQGVDLFPMTEHCECIAKLTYCDDKRK</sequence>
<dbReference type="GO" id="GO:0032259">
    <property type="term" value="P:methylation"/>
    <property type="evidence" value="ECO:0007669"/>
    <property type="project" value="UniProtKB-KW"/>
</dbReference>
<protein>
    <submittedName>
        <fullName evidence="6">23S rRNA (Uracil(1939)-C(5))-methyltransferase RlmD</fullName>
        <ecNumber evidence="6">2.1.1.190</ecNumber>
    </submittedName>
</protein>
<name>A0ABX2I9R0_BLAHA</name>
<evidence type="ECO:0000256" key="1">
    <source>
        <dbReference type="ARBA" id="ARBA00022603"/>
    </source>
</evidence>
<reference evidence="6 7" key="1">
    <citation type="journal article" date="2020" name="Cell Host Microbe">
        <title>Functional and Genomic Variation between Human-Derived Isolates of Lachnospiraceae Reveals Inter- and Intra-Species Diversity.</title>
        <authorList>
            <person name="Sorbara M.T."/>
            <person name="Littmann E.R."/>
            <person name="Fontana E."/>
            <person name="Moody T.U."/>
            <person name="Kohout C.E."/>
            <person name="Gjonbalaj M."/>
            <person name="Eaton V."/>
            <person name="Seok R."/>
            <person name="Leiner I.M."/>
            <person name="Pamer E.G."/>
        </authorList>
    </citation>
    <scope>NUCLEOTIDE SEQUENCE [LARGE SCALE GENOMIC DNA]</scope>
    <source>
        <strain evidence="6 7">MSK.15.26</strain>
    </source>
</reference>
<evidence type="ECO:0000313" key="6">
    <source>
        <dbReference type="EMBL" id="NSJ87242.1"/>
    </source>
</evidence>
<feature type="binding site" evidence="4">
    <location>
        <position position="314"/>
    </location>
    <ligand>
        <name>S-adenosyl-L-methionine</name>
        <dbReference type="ChEBI" id="CHEBI:59789"/>
    </ligand>
</feature>
<dbReference type="PANTHER" id="PTHR11061">
    <property type="entry name" value="RNA M5U METHYLTRANSFERASE"/>
    <property type="match status" value="1"/>
</dbReference>
<evidence type="ECO:0000313" key="7">
    <source>
        <dbReference type="Proteomes" id="UP000822142"/>
    </source>
</evidence>